<evidence type="ECO:0000256" key="1">
    <source>
        <dbReference type="SAM" id="Phobius"/>
    </source>
</evidence>
<gene>
    <name evidence="2" type="ordered locus">Minf_2433</name>
</gene>
<dbReference type="NCBIfam" id="TIGR04392">
    <property type="entry name" value="haoB_nitrify"/>
    <property type="match status" value="1"/>
</dbReference>
<dbReference type="OrthoDB" id="9781003at2"/>
<dbReference type="STRING" id="481448.Minf_2433"/>
<dbReference type="RefSeq" id="WP_012464767.1">
    <property type="nucleotide sequence ID" value="NC_010794.1"/>
</dbReference>
<keyword evidence="1" id="KW-0812">Transmembrane</keyword>
<dbReference type="AlphaFoldDB" id="B3E110"/>
<feature type="transmembrane region" description="Helical" evidence="1">
    <location>
        <begin position="17"/>
        <end position="36"/>
    </location>
</feature>
<keyword evidence="1" id="KW-1133">Transmembrane helix</keyword>
<evidence type="ECO:0000313" key="2">
    <source>
        <dbReference type="EMBL" id="ACD84487.1"/>
    </source>
</evidence>
<dbReference type="Proteomes" id="UP000009149">
    <property type="component" value="Chromosome"/>
</dbReference>
<dbReference type="KEGG" id="min:Minf_2433"/>
<protein>
    <recommendedName>
        <fullName evidence="4">Hydroxylamine oxidation protein HaoB</fullName>
    </recommendedName>
</protein>
<dbReference type="eggNOG" id="COG1287">
    <property type="taxonomic scope" value="Bacteria"/>
</dbReference>
<accession>B3E110</accession>
<dbReference type="InterPro" id="IPR030891">
    <property type="entry name" value="HaoB_nitrify"/>
</dbReference>
<keyword evidence="1" id="KW-0472">Membrane</keyword>
<name>B3E110_METI4</name>
<reference evidence="2 3" key="1">
    <citation type="journal article" date="2008" name="Biol. Direct">
        <title>Complete genome sequence of the extremely acidophilic methanotroph isolate V4, Methylacidiphilum infernorum, a representative of the bacterial phylum Verrucomicrobia.</title>
        <authorList>
            <person name="Hou S."/>
            <person name="Makarova K.S."/>
            <person name="Saw J.H."/>
            <person name="Senin P."/>
            <person name="Ly B.V."/>
            <person name="Zhou Z."/>
            <person name="Ren Y."/>
            <person name="Wang J."/>
            <person name="Galperin M.Y."/>
            <person name="Omelchenko M.V."/>
            <person name="Wolf Y.I."/>
            <person name="Yutin N."/>
            <person name="Koonin E.V."/>
            <person name="Stott M.B."/>
            <person name="Mountain B.W."/>
            <person name="Crowe M.A."/>
            <person name="Smirnova A.V."/>
            <person name="Dunfield P.F."/>
            <person name="Feng L."/>
            <person name="Wang L."/>
            <person name="Alam M."/>
        </authorList>
    </citation>
    <scope>NUCLEOTIDE SEQUENCE [LARGE SCALE GENOMIC DNA]</scope>
    <source>
        <strain evidence="3">Isolate V4</strain>
    </source>
</reference>
<evidence type="ECO:0000313" key="3">
    <source>
        <dbReference type="Proteomes" id="UP000009149"/>
    </source>
</evidence>
<organism evidence="2 3">
    <name type="scientific">Methylacidiphilum infernorum (isolate V4)</name>
    <name type="common">Methylokorus infernorum (strain V4)</name>
    <dbReference type="NCBI Taxonomy" id="481448"/>
    <lineage>
        <taxon>Bacteria</taxon>
        <taxon>Pseudomonadati</taxon>
        <taxon>Verrucomicrobiota</taxon>
        <taxon>Methylacidiphilae</taxon>
        <taxon>Methylacidiphilales</taxon>
        <taxon>Methylacidiphilaceae</taxon>
        <taxon>Methylacidiphilum (ex Ratnadevi et al. 2023)</taxon>
    </lineage>
</organism>
<sequence>MNIEENKHKARRFTPKIFLGLALFIGGILLLLQNFFPPKKNIPPRYTVETKEGRFLSLQTFFPVQQYRHYVFAKKGDFWIARYLDQKKLESVARIFPPKPIGSEIDDVLYRLWEDVAQVVRTRAPAGSLFIAWWDVSQRLKLLTGKEVWIESYDPAVIPKEAHGLLEEVFGSPLETGRLGVLAQAFRSPASEGLAILRKALPADRPLLLCVTTDDISNLALALGKAPYELGFEMKIFPLAGSDIHGSIPMVMKWVNEKEAAGFLLQQLPTQGILAWRADKKAKETLLGRLLPLTSSLTHPLAGVKLLYQSTWGGYIQIYQLE</sequence>
<evidence type="ECO:0008006" key="4">
    <source>
        <dbReference type="Google" id="ProtNLM"/>
    </source>
</evidence>
<proteinExistence type="predicted"/>
<dbReference type="HOGENOM" id="CLU_828490_0_0_0"/>
<dbReference type="EMBL" id="CP000975">
    <property type="protein sequence ID" value="ACD84487.1"/>
    <property type="molecule type" value="Genomic_DNA"/>
</dbReference>